<dbReference type="Pfam" id="PF13482">
    <property type="entry name" value="RNase_H_2"/>
    <property type="match status" value="1"/>
</dbReference>
<dbReference type="InterPro" id="IPR038720">
    <property type="entry name" value="YprB_RNase_H-like_dom"/>
</dbReference>
<dbReference type="InterPro" id="IPR012337">
    <property type="entry name" value="RNaseH-like_sf"/>
</dbReference>
<feature type="region of interest" description="Disordered" evidence="1">
    <location>
        <begin position="1"/>
        <end position="24"/>
    </location>
</feature>
<feature type="compositionally biased region" description="Low complexity" evidence="1">
    <location>
        <begin position="317"/>
        <end position="328"/>
    </location>
</feature>
<name>A0ABS7TVC1_9BACT</name>
<dbReference type="SUPFAM" id="SSF53098">
    <property type="entry name" value="Ribonuclease H-like"/>
    <property type="match status" value="1"/>
</dbReference>
<evidence type="ECO:0000313" key="4">
    <source>
        <dbReference type="Proteomes" id="UP001139031"/>
    </source>
</evidence>
<keyword evidence="4" id="KW-1185">Reference proteome</keyword>
<dbReference type="Gene3D" id="3.30.420.10">
    <property type="entry name" value="Ribonuclease H-like superfamily/Ribonuclease H"/>
    <property type="match status" value="1"/>
</dbReference>
<accession>A0ABS7TVC1</accession>
<proteinExistence type="predicted"/>
<dbReference type="EMBL" id="JAIRAU010000028">
    <property type="protein sequence ID" value="MBZ5712106.1"/>
    <property type="molecule type" value="Genomic_DNA"/>
</dbReference>
<comment type="caution">
    <text evidence="3">The sequence shown here is derived from an EMBL/GenBank/DDBJ whole genome shotgun (WGS) entry which is preliminary data.</text>
</comment>
<dbReference type="RefSeq" id="WP_224193867.1">
    <property type="nucleotide sequence ID" value="NZ_JAIRAU010000028.1"/>
</dbReference>
<evidence type="ECO:0000259" key="2">
    <source>
        <dbReference type="Pfam" id="PF13482"/>
    </source>
</evidence>
<organism evidence="3 4">
    <name type="scientific">Nannocystis pusilla</name>
    <dbReference type="NCBI Taxonomy" id="889268"/>
    <lineage>
        <taxon>Bacteria</taxon>
        <taxon>Pseudomonadati</taxon>
        <taxon>Myxococcota</taxon>
        <taxon>Polyangia</taxon>
        <taxon>Nannocystales</taxon>
        <taxon>Nannocystaceae</taxon>
        <taxon>Nannocystis</taxon>
    </lineage>
</organism>
<gene>
    <name evidence="3" type="ORF">K7C98_22915</name>
</gene>
<feature type="compositionally biased region" description="Polar residues" evidence="1">
    <location>
        <begin position="1"/>
        <end position="18"/>
    </location>
</feature>
<evidence type="ECO:0000313" key="3">
    <source>
        <dbReference type="EMBL" id="MBZ5712106.1"/>
    </source>
</evidence>
<dbReference type="InterPro" id="IPR036397">
    <property type="entry name" value="RNaseH_sf"/>
</dbReference>
<protein>
    <submittedName>
        <fullName evidence="3">Ribonuclease H-like domain-containing protein</fullName>
    </submittedName>
</protein>
<dbReference type="PANTHER" id="PTHR38462">
    <property type="entry name" value="EXONUCLEASE-LIKE PROTEIN"/>
    <property type="match status" value="1"/>
</dbReference>
<reference evidence="3" key="1">
    <citation type="submission" date="2021-08" db="EMBL/GenBank/DDBJ databases">
        <authorList>
            <person name="Stevens D.C."/>
        </authorList>
    </citation>
    <scope>NUCLEOTIDE SEQUENCE</scope>
    <source>
        <strain evidence="3">DSM 53165</strain>
    </source>
</reference>
<feature type="domain" description="YprB ribonuclease H-like" evidence="2">
    <location>
        <begin position="105"/>
        <end position="279"/>
    </location>
</feature>
<dbReference type="Proteomes" id="UP001139031">
    <property type="component" value="Unassembled WGS sequence"/>
</dbReference>
<feature type="region of interest" description="Disordered" evidence="1">
    <location>
        <begin position="317"/>
        <end position="349"/>
    </location>
</feature>
<evidence type="ECO:0000256" key="1">
    <source>
        <dbReference type="SAM" id="MobiDB-lite"/>
    </source>
</evidence>
<dbReference type="PANTHER" id="PTHR38462:SF1">
    <property type="entry name" value="YPRB RIBONUCLEASE H-LIKE DOMAIN-CONTAINING PROTEIN"/>
    <property type="match status" value="1"/>
</dbReference>
<sequence length="349" mass="37708">MTVSAGSSQESRPGSAGQSEPAVVAERPALWRRMVQFQTDRPAPELPRGEARAGFVREVTRWPCLGARPPMLRGRGLELPEPGDWRAIWTCLYGHVDEDICERPAFLDLESTGLGHGSGTVAFVVGLATPIAGGWQIEQWLLSQLSAEAAMLADLADRLRALAGPLVTFNGASFDLPLLRGRLRRCGLKTDVLAGTHLDLLPVARRLWRGRGPDCRLTTLERTQLGVWREGDIAGRAIPEVFWAALRQPNDPGARQAVRRVAGHNLVDVLTMPALADVMARTLVAPADPELERRAADHRNVIGRRLRKALARDGVADARAAGPGAPADSVVAARTGQDVPSRRVAHLGP</sequence>